<evidence type="ECO:0000313" key="13">
    <source>
        <dbReference type="Proteomes" id="UP000502117"/>
    </source>
</evidence>
<dbReference type="InterPro" id="IPR027271">
    <property type="entry name" value="Acetolactate_synth/TF_NikR_C"/>
</dbReference>
<dbReference type="NCBIfam" id="NF001884">
    <property type="entry name" value="PRK00630.1"/>
    <property type="match status" value="1"/>
</dbReference>
<feature type="binding site" evidence="7">
    <location>
        <position position="93"/>
    </location>
    <ligand>
        <name>Ni(2+)</name>
        <dbReference type="ChEBI" id="CHEBI:49786"/>
    </ligand>
</feature>
<dbReference type="NCBIfam" id="NF002169">
    <property type="entry name" value="PRK01002.1"/>
    <property type="match status" value="1"/>
</dbReference>
<dbReference type="GO" id="GO:0010045">
    <property type="term" value="P:response to nickel cation"/>
    <property type="evidence" value="ECO:0007669"/>
    <property type="project" value="InterPro"/>
</dbReference>
<dbReference type="InterPro" id="IPR013321">
    <property type="entry name" value="Arc_rbn_hlx_hlx"/>
</dbReference>
<dbReference type="Proteomes" id="UP000247584">
    <property type="component" value="Unassembled WGS sequence"/>
</dbReference>
<organism evidence="11 13">
    <name type="scientific">Shewanella chilikensis</name>
    <dbReference type="NCBI Taxonomy" id="558541"/>
    <lineage>
        <taxon>Bacteria</taxon>
        <taxon>Pseudomonadati</taxon>
        <taxon>Pseudomonadota</taxon>
        <taxon>Gammaproteobacteria</taxon>
        <taxon>Alteromonadales</taxon>
        <taxon>Shewanellaceae</taxon>
        <taxon>Shewanella</taxon>
    </lineage>
</organism>
<dbReference type="SUPFAM" id="SSF55021">
    <property type="entry name" value="ACT-like"/>
    <property type="match status" value="1"/>
</dbReference>
<proteinExistence type="inferred from homology"/>
<keyword evidence="6 7" id="KW-0804">Transcription</keyword>
<reference evidence="10 12" key="1">
    <citation type="submission" date="2018-06" db="EMBL/GenBank/DDBJ databases">
        <title>Genomic Encyclopedia of Type Strains, Phase III (KMG-III): the genomes of soil and plant-associated and newly described type strains.</title>
        <authorList>
            <person name="Whitman W."/>
        </authorList>
    </citation>
    <scope>NUCLEOTIDE SEQUENCE [LARGE SCALE GENOMIC DNA]</scope>
    <source>
        <strain evidence="10 12">JC5</strain>
    </source>
</reference>
<feature type="binding site" evidence="7">
    <location>
        <position position="80"/>
    </location>
    <ligand>
        <name>Ni(2+)</name>
        <dbReference type="ChEBI" id="CHEBI:49786"/>
    </ligand>
</feature>
<dbReference type="Pfam" id="PF01402">
    <property type="entry name" value="RHH_1"/>
    <property type="match status" value="1"/>
</dbReference>
<keyword evidence="2 7" id="KW-0533">Nickel</keyword>
<reference evidence="11 13" key="2">
    <citation type="submission" date="2019-11" db="EMBL/GenBank/DDBJ databases">
        <title>Complete Genome Sequence of Shewanella chilikensis Strain DC57, Isolated from Corroded Seal Rings at a floating production facility in Australia.</title>
        <authorList>
            <person name="Salgar-Chaparro S.J."/>
            <person name="Castillo-Villamizar G.A."/>
            <person name="Poehlein A."/>
            <person name="Daniel R."/>
            <person name="Machuca L."/>
        </authorList>
    </citation>
    <scope>NUCLEOTIDE SEQUENCE [LARGE SCALE GENOMIC DNA]</scope>
    <source>
        <strain evidence="11 13">DC57</strain>
    </source>
</reference>
<feature type="binding site" evidence="7">
    <location>
        <position position="99"/>
    </location>
    <ligand>
        <name>Ni(2+)</name>
        <dbReference type="ChEBI" id="CHEBI:49786"/>
    </ligand>
</feature>
<comment type="similarity">
    <text evidence="1 7">Belongs to the transcriptional regulatory CopG/NikR family.</text>
</comment>
<dbReference type="GeneID" id="99800440"/>
<evidence type="ECO:0000256" key="2">
    <source>
        <dbReference type="ARBA" id="ARBA00022596"/>
    </source>
</evidence>
<keyword evidence="5 7" id="KW-0238">DNA-binding</keyword>
<dbReference type="GO" id="GO:0016151">
    <property type="term" value="F:nickel cation binding"/>
    <property type="evidence" value="ECO:0007669"/>
    <property type="project" value="UniProtKB-UniRule"/>
</dbReference>
<evidence type="ECO:0000313" key="12">
    <source>
        <dbReference type="Proteomes" id="UP000247584"/>
    </source>
</evidence>
<evidence type="ECO:0000256" key="5">
    <source>
        <dbReference type="ARBA" id="ARBA00023125"/>
    </source>
</evidence>
<feature type="binding site" evidence="7">
    <location>
        <position position="91"/>
    </location>
    <ligand>
        <name>Ni(2+)</name>
        <dbReference type="ChEBI" id="CHEBI:49786"/>
    </ligand>
</feature>
<evidence type="ECO:0000256" key="7">
    <source>
        <dbReference type="HAMAP-Rule" id="MF_00476"/>
    </source>
</evidence>
<keyword evidence="12" id="KW-1185">Reference proteome</keyword>
<evidence type="ECO:0000313" key="11">
    <source>
        <dbReference type="EMBL" id="QIJ04580.1"/>
    </source>
</evidence>
<evidence type="ECO:0000259" key="8">
    <source>
        <dbReference type="Pfam" id="PF01402"/>
    </source>
</evidence>
<comment type="cofactor">
    <cofactor evidence="7">
        <name>Ni(2+)</name>
        <dbReference type="ChEBI" id="CHEBI:49786"/>
    </cofactor>
    <text evidence="7">Binds 1 nickel ion per subunit.</text>
</comment>
<dbReference type="KEGG" id="schk:GII14_10735"/>
<dbReference type="PANTHER" id="PTHR34719:SF2">
    <property type="entry name" value="NICKEL-RESPONSIVE REGULATOR"/>
    <property type="match status" value="1"/>
</dbReference>
<dbReference type="HAMAP" id="MF_00476">
    <property type="entry name" value="NikR"/>
    <property type="match status" value="1"/>
</dbReference>
<dbReference type="Pfam" id="PF08753">
    <property type="entry name" value="NikR_C"/>
    <property type="match status" value="1"/>
</dbReference>
<gene>
    <name evidence="11" type="primary">nikR</name>
    <name evidence="10" type="ORF">C8J23_12332</name>
    <name evidence="11" type="ORF">GII14_10735</name>
</gene>
<dbReference type="InterPro" id="IPR002145">
    <property type="entry name" value="CopG"/>
</dbReference>
<evidence type="ECO:0000256" key="6">
    <source>
        <dbReference type="ARBA" id="ARBA00023163"/>
    </source>
</evidence>
<dbReference type="InterPro" id="IPR014864">
    <property type="entry name" value="TF_NikR_Ni-bd_C"/>
</dbReference>
<dbReference type="EMBL" id="QJSY01000023">
    <property type="protein sequence ID" value="PYE57203.1"/>
    <property type="molecule type" value="Genomic_DNA"/>
</dbReference>
<name>A0A6G7LS48_9GAMM</name>
<keyword evidence="4 7" id="KW-0805">Transcription regulation</keyword>
<dbReference type="InterPro" id="IPR050192">
    <property type="entry name" value="CopG/NikR_regulator"/>
</dbReference>
<evidence type="ECO:0000256" key="3">
    <source>
        <dbReference type="ARBA" id="ARBA00022723"/>
    </source>
</evidence>
<protein>
    <recommendedName>
        <fullName evidence="7">Putative nickel-responsive regulator</fullName>
    </recommendedName>
</protein>
<dbReference type="CDD" id="cd22231">
    <property type="entry name" value="RHH_NikR_HicB-like"/>
    <property type="match status" value="1"/>
</dbReference>
<dbReference type="PANTHER" id="PTHR34719">
    <property type="entry name" value="NICKEL-RESPONSIVE REGULATOR"/>
    <property type="match status" value="1"/>
</dbReference>
<evidence type="ECO:0000259" key="9">
    <source>
        <dbReference type="Pfam" id="PF08753"/>
    </source>
</evidence>
<dbReference type="GO" id="GO:0003700">
    <property type="term" value="F:DNA-binding transcription factor activity"/>
    <property type="evidence" value="ECO:0007669"/>
    <property type="project" value="UniProtKB-UniRule"/>
</dbReference>
<dbReference type="NCBIfam" id="NF003381">
    <property type="entry name" value="PRK04460.1"/>
    <property type="match status" value="1"/>
</dbReference>
<dbReference type="InterPro" id="IPR045865">
    <property type="entry name" value="ACT-like_dom_sf"/>
</dbReference>
<dbReference type="EMBL" id="CP045857">
    <property type="protein sequence ID" value="QIJ04580.1"/>
    <property type="molecule type" value="Genomic_DNA"/>
</dbReference>
<feature type="domain" description="Ribbon-helix-helix protein CopG" evidence="8">
    <location>
        <begin position="7"/>
        <end position="44"/>
    </location>
</feature>
<evidence type="ECO:0000256" key="4">
    <source>
        <dbReference type="ARBA" id="ARBA00023015"/>
    </source>
</evidence>
<dbReference type="InterPro" id="IPR010985">
    <property type="entry name" value="Ribbon_hlx_hlx"/>
</dbReference>
<feature type="domain" description="Transcription factor NikR nickel binding C-terminal" evidence="9">
    <location>
        <begin position="57"/>
        <end position="131"/>
    </location>
</feature>
<dbReference type="InterPro" id="IPR022988">
    <property type="entry name" value="Ni_resp_reg_NikR"/>
</dbReference>
<dbReference type="Proteomes" id="UP000502117">
    <property type="component" value="Chromosome"/>
</dbReference>
<dbReference type="GO" id="GO:0003677">
    <property type="term" value="F:DNA binding"/>
    <property type="evidence" value="ECO:0007669"/>
    <property type="project" value="UniProtKB-KW"/>
</dbReference>
<dbReference type="SUPFAM" id="SSF47598">
    <property type="entry name" value="Ribbon-helix-helix"/>
    <property type="match status" value="1"/>
</dbReference>
<dbReference type="Gene3D" id="3.30.70.1150">
    <property type="entry name" value="ACT-like. Chain A, domain 2"/>
    <property type="match status" value="1"/>
</dbReference>
<evidence type="ECO:0000256" key="1">
    <source>
        <dbReference type="ARBA" id="ARBA00008478"/>
    </source>
</evidence>
<dbReference type="AlphaFoldDB" id="A0A6G7LS48"/>
<keyword evidence="3 7" id="KW-0479">Metal-binding</keyword>
<dbReference type="RefSeq" id="WP_101056289.1">
    <property type="nucleotide sequence ID" value="NZ_BMXX01000032.1"/>
</dbReference>
<evidence type="ECO:0000313" key="10">
    <source>
        <dbReference type="EMBL" id="PYE57203.1"/>
    </source>
</evidence>
<dbReference type="NCBIfam" id="NF002815">
    <property type="entry name" value="PRK02967.1"/>
    <property type="match status" value="1"/>
</dbReference>
<accession>A0A6G7LS48</accession>
<comment type="function">
    <text evidence="7">Transcriptional regulator.</text>
</comment>
<sequence>MTDETQRFTVSLPQSLFEEIENDSRERGYQSRSEYIRDLFRDRIVDKQWNNSKEDVVGVLTLVFDHHQRGLSEKLIEIQHNHLVHVLCSTHVHVDHHRCLETIILKGQAFEVNKLVNQIAALKGVNLARLSRAGII</sequence>
<dbReference type="Gene3D" id="1.10.1220.10">
    <property type="entry name" value="Met repressor-like"/>
    <property type="match status" value="1"/>
</dbReference>